<dbReference type="CDD" id="cd00519">
    <property type="entry name" value="Lipase_3"/>
    <property type="match status" value="1"/>
</dbReference>
<evidence type="ECO:0000313" key="3">
    <source>
        <dbReference type="EMBL" id="TKR87355.1"/>
    </source>
</evidence>
<feature type="chain" id="PRO_5020708588" description="Fungal lipase-type domain-containing protein" evidence="1">
    <location>
        <begin position="19"/>
        <end position="294"/>
    </location>
</feature>
<dbReference type="AlphaFoldDB" id="A0A4V6A4K9"/>
<dbReference type="InterPro" id="IPR029058">
    <property type="entry name" value="AB_hydrolase_fold"/>
</dbReference>
<comment type="caution">
    <text evidence="3">The sequence shown here is derived from an EMBL/GenBank/DDBJ whole genome shotgun (WGS) entry which is preliminary data.</text>
</comment>
<dbReference type="OrthoDB" id="5960337at2759"/>
<dbReference type="Proteomes" id="UP000298663">
    <property type="component" value="Unassembled WGS sequence"/>
</dbReference>
<dbReference type="GO" id="GO:0006629">
    <property type="term" value="P:lipid metabolic process"/>
    <property type="evidence" value="ECO:0007669"/>
    <property type="project" value="InterPro"/>
</dbReference>
<evidence type="ECO:0000256" key="1">
    <source>
        <dbReference type="SAM" id="SignalP"/>
    </source>
</evidence>
<reference evidence="3 4" key="2">
    <citation type="journal article" date="2019" name="G3 (Bethesda)">
        <title>Hybrid Assembly of the Genome of the Entomopathogenic Nematode Steinernema carpocapsae Identifies the X-Chromosome.</title>
        <authorList>
            <person name="Serra L."/>
            <person name="Macchietto M."/>
            <person name="Macias-Munoz A."/>
            <person name="McGill C.J."/>
            <person name="Rodriguez I.M."/>
            <person name="Rodriguez B."/>
            <person name="Murad R."/>
            <person name="Mortazavi A."/>
        </authorList>
    </citation>
    <scope>NUCLEOTIDE SEQUENCE [LARGE SCALE GENOMIC DNA]</scope>
    <source>
        <strain evidence="3 4">ALL</strain>
    </source>
</reference>
<protein>
    <recommendedName>
        <fullName evidence="2">Fungal lipase-type domain-containing protein</fullName>
    </recommendedName>
</protein>
<keyword evidence="1" id="KW-0732">Signal</keyword>
<organism evidence="3 4">
    <name type="scientific">Steinernema carpocapsae</name>
    <name type="common">Entomopathogenic nematode</name>
    <dbReference type="NCBI Taxonomy" id="34508"/>
    <lineage>
        <taxon>Eukaryota</taxon>
        <taxon>Metazoa</taxon>
        <taxon>Ecdysozoa</taxon>
        <taxon>Nematoda</taxon>
        <taxon>Chromadorea</taxon>
        <taxon>Rhabditida</taxon>
        <taxon>Tylenchina</taxon>
        <taxon>Panagrolaimomorpha</taxon>
        <taxon>Strongyloidoidea</taxon>
        <taxon>Steinernematidae</taxon>
        <taxon>Steinernema</taxon>
    </lineage>
</organism>
<dbReference type="Pfam" id="PF01764">
    <property type="entry name" value="Lipase_3"/>
    <property type="match status" value="1"/>
</dbReference>
<reference evidence="3 4" key="1">
    <citation type="journal article" date="2015" name="Genome Biol.">
        <title>Comparative genomics of Steinernema reveals deeply conserved gene regulatory networks.</title>
        <authorList>
            <person name="Dillman A.R."/>
            <person name="Macchietto M."/>
            <person name="Porter C.F."/>
            <person name="Rogers A."/>
            <person name="Williams B."/>
            <person name="Antoshechkin I."/>
            <person name="Lee M.M."/>
            <person name="Goodwin Z."/>
            <person name="Lu X."/>
            <person name="Lewis E.E."/>
            <person name="Goodrich-Blair H."/>
            <person name="Stock S.P."/>
            <person name="Adams B.J."/>
            <person name="Sternberg P.W."/>
            <person name="Mortazavi A."/>
        </authorList>
    </citation>
    <scope>NUCLEOTIDE SEQUENCE [LARGE SCALE GENOMIC DNA]</scope>
    <source>
        <strain evidence="3 4">ALL</strain>
    </source>
</reference>
<accession>A0A4V6A4K9</accession>
<dbReference type="InterPro" id="IPR002921">
    <property type="entry name" value="Fungal_lipase-type"/>
</dbReference>
<evidence type="ECO:0000313" key="4">
    <source>
        <dbReference type="Proteomes" id="UP000298663"/>
    </source>
</evidence>
<feature type="signal peptide" evidence="1">
    <location>
        <begin position="1"/>
        <end position="18"/>
    </location>
</feature>
<dbReference type="PANTHER" id="PTHR45908">
    <property type="entry name" value="PROTEIN CBG11750-RELATED"/>
    <property type="match status" value="1"/>
</dbReference>
<feature type="domain" description="Fungal lipase-type" evidence="2">
    <location>
        <begin position="97"/>
        <end position="231"/>
    </location>
</feature>
<dbReference type="SUPFAM" id="SSF53474">
    <property type="entry name" value="alpha/beta-Hydrolases"/>
    <property type="match status" value="1"/>
</dbReference>
<dbReference type="Gene3D" id="3.40.50.1820">
    <property type="entry name" value="alpha/beta hydrolase"/>
    <property type="match status" value="1"/>
</dbReference>
<keyword evidence="4" id="KW-1185">Reference proteome</keyword>
<dbReference type="EMBL" id="AZBU02000003">
    <property type="protein sequence ID" value="TKR87355.1"/>
    <property type="molecule type" value="Genomic_DNA"/>
</dbReference>
<gene>
    <name evidence="3" type="ORF">L596_011764</name>
</gene>
<proteinExistence type="predicted"/>
<evidence type="ECO:0000259" key="2">
    <source>
        <dbReference type="Pfam" id="PF01764"/>
    </source>
</evidence>
<name>A0A4V6A4K9_STECR</name>
<sequence>MRILWLLSVFVTLCVVSSTVIRKQRLEDEGFEDKITRHKLMPLCAAAYADDPTECVQKHFDRKHVQIQGPVSGECDLAGETCSAFVVTSHNDSAIIIVFRGAEDLNELNRMLSESKHMEKFIGGGKVAKGYLDAINSLDRSGLKDLFFGERNQNPNYQIWVTGHNIGGAMASIYAAQLVFNKQADPDKVMMVSLGQPRTGDKDYAQAHDSLVTNSFRVVHRRDQISMLPGRLFTHFYHHASEIWYNNDMSTADYQTCGGDDEGCEDTDLIPILLDDFYYYHTKKSINDYGKGGC</sequence>